<feature type="domain" description="Aspartyl/asparaginy/proline hydroxylase" evidence="2">
    <location>
        <begin position="15"/>
        <end position="117"/>
    </location>
</feature>
<name>F0YSE3_AURAN</name>
<dbReference type="AlphaFoldDB" id="F0YSE3"/>
<gene>
    <name evidence="3" type="ORF">AURANDRAFT_69321</name>
</gene>
<feature type="non-terminal residue" evidence="3">
    <location>
        <position position="1"/>
    </location>
</feature>
<dbReference type="Pfam" id="PF05118">
    <property type="entry name" value="Asp_Arg_Hydrox"/>
    <property type="match status" value="1"/>
</dbReference>
<organism evidence="4">
    <name type="scientific">Aureococcus anophagefferens</name>
    <name type="common">Harmful bloom alga</name>
    <dbReference type="NCBI Taxonomy" id="44056"/>
    <lineage>
        <taxon>Eukaryota</taxon>
        <taxon>Sar</taxon>
        <taxon>Stramenopiles</taxon>
        <taxon>Ochrophyta</taxon>
        <taxon>Pelagophyceae</taxon>
        <taxon>Pelagomonadales</taxon>
        <taxon>Pelagomonadaceae</taxon>
        <taxon>Aureococcus</taxon>
    </lineage>
</organism>
<dbReference type="InParanoid" id="F0YSE3"/>
<protein>
    <recommendedName>
        <fullName evidence="2">Aspartyl/asparaginy/proline hydroxylase domain-containing protein</fullName>
    </recommendedName>
</protein>
<dbReference type="EMBL" id="GL833953">
    <property type="protein sequence ID" value="EGB01966.1"/>
    <property type="molecule type" value="Genomic_DNA"/>
</dbReference>
<dbReference type="RefSeq" id="XP_009043336.1">
    <property type="nucleotide sequence ID" value="XM_009045088.1"/>
</dbReference>
<sequence>ERESKEYKSKQAEQSSRHTRVVGAKLGRLKAGASVLPHAGTDNLRLRHLLTLRDGCGAGEGRGDRACVFLKAGDADAPRGYVEGRAMTFDDSFKHAVLSGPRHVETREALIVEVLHPQLCGNGPVCRARMRAADWANS</sequence>
<evidence type="ECO:0000256" key="1">
    <source>
        <dbReference type="ARBA" id="ARBA00007730"/>
    </source>
</evidence>
<dbReference type="Gene3D" id="2.60.120.330">
    <property type="entry name" value="B-lactam Antibiotic, Isopenicillin N Synthase, Chain"/>
    <property type="match status" value="1"/>
</dbReference>
<dbReference type="InterPro" id="IPR007803">
    <property type="entry name" value="Asp/Arg/Pro-Hydrxlase"/>
</dbReference>
<dbReference type="Proteomes" id="UP000002729">
    <property type="component" value="Unassembled WGS sequence"/>
</dbReference>
<comment type="similarity">
    <text evidence="1">Belongs to the aspartyl/asparaginyl beta-hydroxylase family.</text>
</comment>
<dbReference type="KEGG" id="aaf:AURANDRAFT_69321"/>
<evidence type="ECO:0000313" key="3">
    <source>
        <dbReference type="EMBL" id="EGB01966.1"/>
    </source>
</evidence>
<dbReference type="GeneID" id="20227414"/>
<dbReference type="InterPro" id="IPR027443">
    <property type="entry name" value="IPNS-like_sf"/>
</dbReference>
<evidence type="ECO:0000313" key="4">
    <source>
        <dbReference type="Proteomes" id="UP000002729"/>
    </source>
</evidence>
<accession>F0YSE3</accession>
<keyword evidence="4" id="KW-1185">Reference proteome</keyword>
<evidence type="ECO:0000259" key="2">
    <source>
        <dbReference type="Pfam" id="PF05118"/>
    </source>
</evidence>
<proteinExistence type="inferred from homology"/>
<reference evidence="3 4" key="1">
    <citation type="journal article" date="2011" name="Proc. Natl. Acad. Sci. U.S.A.">
        <title>Niche of harmful alga Aureococcus anophagefferens revealed through ecogenomics.</title>
        <authorList>
            <person name="Gobler C.J."/>
            <person name="Berry D.L."/>
            <person name="Dyhrman S.T."/>
            <person name="Wilhelm S.W."/>
            <person name="Salamov A."/>
            <person name="Lobanov A.V."/>
            <person name="Zhang Y."/>
            <person name="Collier J.L."/>
            <person name="Wurch L.L."/>
            <person name="Kustka A.B."/>
            <person name="Dill B.D."/>
            <person name="Shah M."/>
            <person name="VerBerkmoes N.C."/>
            <person name="Kuo A."/>
            <person name="Terry A."/>
            <person name="Pangilinan J."/>
            <person name="Lindquist E.A."/>
            <person name="Lucas S."/>
            <person name="Paulsen I.T."/>
            <person name="Hattenrath-Lehmann T.K."/>
            <person name="Talmage S.C."/>
            <person name="Walker E.A."/>
            <person name="Koch F."/>
            <person name="Burson A.M."/>
            <person name="Marcoval M.A."/>
            <person name="Tang Y.Z."/>
            <person name="Lecleir G.R."/>
            <person name="Coyne K.J."/>
            <person name="Berg G.M."/>
            <person name="Bertrand E.M."/>
            <person name="Saito M.A."/>
            <person name="Gladyshev V.N."/>
            <person name="Grigoriev I.V."/>
        </authorList>
    </citation>
    <scope>NUCLEOTIDE SEQUENCE [LARGE SCALE GENOMIC DNA]</scope>
    <source>
        <strain evidence="4">CCMP 1984</strain>
    </source>
</reference>